<protein>
    <submittedName>
        <fullName evidence="4">RHTO0S05e05160g1_1</fullName>
    </submittedName>
</protein>
<reference evidence="4" key="1">
    <citation type="journal article" date="2014" name="Genome Announc.">
        <title>Draft genome sequence of Rhodosporidium toruloides CECT1137, an oleaginous yeast of biotechnological interest.</title>
        <authorList>
            <person name="Morin N."/>
            <person name="Calcas X."/>
            <person name="Devillers H."/>
            <person name="Durrens P."/>
            <person name="Sherman D.J."/>
            <person name="Nicaud J.-M."/>
            <person name="Neuveglise C."/>
        </authorList>
    </citation>
    <scope>NUCLEOTIDE SEQUENCE</scope>
    <source>
        <strain evidence="4">CECT1137</strain>
    </source>
</reference>
<feature type="compositionally biased region" description="Low complexity" evidence="1">
    <location>
        <begin position="502"/>
        <end position="516"/>
    </location>
</feature>
<evidence type="ECO:0000256" key="1">
    <source>
        <dbReference type="SAM" id="MobiDB-lite"/>
    </source>
</evidence>
<feature type="region of interest" description="Disordered" evidence="1">
    <location>
        <begin position="1"/>
        <end position="190"/>
    </location>
</feature>
<name>A0A061ASQ0_RHOTO</name>
<dbReference type="OrthoDB" id="71672at2759"/>
<evidence type="ECO:0000259" key="2">
    <source>
        <dbReference type="Pfam" id="PF12825"/>
    </source>
</evidence>
<dbReference type="EMBL" id="LK052940">
    <property type="protein sequence ID" value="CDR40586.1"/>
    <property type="molecule type" value="Genomic_DNA"/>
</dbReference>
<feature type="compositionally biased region" description="Polar residues" evidence="1">
    <location>
        <begin position="96"/>
        <end position="112"/>
    </location>
</feature>
<feature type="compositionally biased region" description="Low complexity" evidence="1">
    <location>
        <begin position="779"/>
        <end position="797"/>
    </location>
</feature>
<feature type="region of interest" description="Disordered" evidence="1">
    <location>
        <begin position="765"/>
        <end position="857"/>
    </location>
</feature>
<feature type="region of interest" description="Disordered" evidence="1">
    <location>
        <begin position="212"/>
        <end position="239"/>
    </location>
</feature>
<organism evidence="4">
    <name type="scientific">Rhodotorula toruloides</name>
    <name type="common">Yeast</name>
    <name type="synonym">Rhodosporidium toruloides</name>
    <dbReference type="NCBI Taxonomy" id="5286"/>
    <lineage>
        <taxon>Eukaryota</taxon>
        <taxon>Fungi</taxon>
        <taxon>Dikarya</taxon>
        <taxon>Basidiomycota</taxon>
        <taxon>Pucciniomycotina</taxon>
        <taxon>Microbotryomycetes</taxon>
        <taxon>Sporidiobolales</taxon>
        <taxon>Sporidiobolaceae</taxon>
        <taxon>Rhodotorula</taxon>
    </lineage>
</organism>
<evidence type="ECO:0000313" key="4">
    <source>
        <dbReference type="EMBL" id="CDR40586.1"/>
    </source>
</evidence>
<feature type="compositionally biased region" description="Low complexity" evidence="1">
    <location>
        <begin position="421"/>
        <end position="440"/>
    </location>
</feature>
<feature type="domain" description="PX" evidence="2">
    <location>
        <begin position="1238"/>
        <end position="1573"/>
    </location>
</feature>
<feature type="compositionally biased region" description="Polar residues" evidence="1">
    <location>
        <begin position="1083"/>
        <end position="1096"/>
    </location>
</feature>
<feature type="region of interest" description="Disordered" evidence="1">
    <location>
        <begin position="560"/>
        <end position="591"/>
    </location>
</feature>
<feature type="compositionally biased region" description="Low complexity" evidence="1">
    <location>
        <begin position="826"/>
        <end position="855"/>
    </location>
</feature>
<dbReference type="Pfam" id="PF12825">
    <property type="entry name" value="DUF3818"/>
    <property type="match status" value="1"/>
</dbReference>
<dbReference type="InterPro" id="IPR024554">
    <property type="entry name" value="LEC1-like_C"/>
</dbReference>
<proteinExistence type="predicted"/>
<feature type="compositionally biased region" description="Basic residues" evidence="1">
    <location>
        <begin position="1097"/>
        <end position="1106"/>
    </location>
</feature>
<feature type="region of interest" description="Disordered" evidence="1">
    <location>
        <begin position="410"/>
        <end position="473"/>
    </location>
</feature>
<sequence>MSAGPSFLPASSLPTSSSFADEVEQDIRRREASAGNMEVDDVGLARATSPSIMFPPARPASSLAERGREHRETMSGEERQGRYRADSTGSVLFPSSVPQTRQRSGSTLTGNERNGAVRESTSTVLPYAQPDYERPSSPRVQQDYPSQPAHHVLRKGAGPFGSNKSTLRPHARPSLPAGHPSRMSLGQLSTGEPTSALDYLYLEEERRKAAAVEAENAAKAGRPMSAGSRRTSHLNGGDFSPDGQIDFASPNGDGDLHMHGQEDEQAAREDMTFSKEEAWYFLRELVGQEIRHEEGLLWKMRDLDGRPGSSVDGDYDGDDHDPQDAPILRYLIRHFLLTLPLVRDTAEDGEIPSFWTDGLHPIIRAIHDADLSKPADRGFVGPVSRLYGSSMRNALERFVAAGLKLSSASHVEPTPDAAGLQRQRSNASSQRSKARSAAMSGVETSVPPPPVDKERPISSSTSTSTPSSSSWSQRFSFGRLFGSTTATPVKSTPVSVPPPIPTVHESAPSRAPAPASETDSDRDAGLHPSKAGRPRPDSAVLPALPFMNAQKPTDEEVAFRHTGSASSSRRASTVATRSRPLTPVGDRLGNPEMEELDLSRQATRTTNVTSAFDTASFVTAGEGTLASRTGHDGESDAESEADETARFPGSLFFSSAKPGPPPIALDQSSSAPETPRMPTASFAPTSSNGLEPAEMKKEGSSSTASGPIDGLEYYGSDAAATPKHEKEGFDLTSAAVGAEVPDTPKGKSRAFDDGVVQPYVVEDAATKLPPPVPGILPYASPASSPRQSTSSARRTLPSSPPLRPISSPQTDNFPSDLGTPPRSKSKFGLGSLLKKTHSRSASSSSSKSPTFAPASLNEVPASRRVPIAYSSPPPRKSEDFVAHMAIPHELLYPTAEESADGHAEETGAEVPEPILLPKGGVKWPWNEPVPFLQGPDFEQLKWGGFEADVIGVRKSLFSHSYIIRIRRPGRLDEYVLRTEAQWAKFARNMSKLFPHAHIRRIPPGDPKHDTVIRPKPYLPTIGSAVSVVSGADQHTVPGTPISETPSRAHSRLMGGIRAAAADPTAPPRAARTLTRSSLGSTFARSLQAQSTHTQGHASRRSSRKSRATTSASTLPPRPHSAAGSYRSYPMSFGSRFGVPAEIGKKMPPFDPRRRALRAWLRDVLSVKVVGHHKETAAFLLLGSIVPRDSDVLDMAKREAIDDARRSARSIEAQRSIEKVRTARKQWSAVEREVIYGDGLGDISEALKTTRSIAGLPTKYQKVLEILRFDLAETLYETLVASETSGTTFTKVKALNTSFPWFFVKQAMRLKSSKLMARALQDLLISRRFGGKSLLQKILAITLDDDPANLAKVMDLLQVRIGSAVMVEKLNAFAHESREKKAIIRRYAEENEIELVLCIVRGADEPRLPSFELDRITQAQKAYRKWLKTNPTPYQKTHVKDPDVRLVLDLQAYLTLASRDRDSTILREMLAKEDFAAAVEVVLEPIVQLLRRTYRVGNGTQAVADLQKFVEQLILVVEALRSRVQDPQKSIRTISRLLERHQQNLYTFLHRVHRKETIIEEFLQWAWTASVFLRRGLAQPIDLDDLVSPSSSEDRLFLLEELADLVSYQHDKRLHAFQAAARRHAGEVDADDPIIVEGDGKGRSRLDGVIEPRPTKPVLEEVRFYAEAFRDQLKGVFAV</sequence>
<dbReference type="InterPro" id="IPR024555">
    <property type="entry name" value="PX-associated"/>
</dbReference>
<feature type="compositionally biased region" description="Low complexity" evidence="1">
    <location>
        <begin position="560"/>
        <end position="579"/>
    </location>
</feature>
<feature type="compositionally biased region" description="Basic and acidic residues" evidence="1">
    <location>
        <begin position="742"/>
        <end position="752"/>
    </location>
</feature>
<feature type="region of interest" description="Disordered" evidence="1">
    <location>
        <begin position="624"/>
        <end position="752"/>
    </location>
</feature>
<feature type="compositionally biased region" description="Low complexity" evidence="1">
    <location>
        <begin position="458"/>
        <end position="472"/>
    </location>
</feature>
<dbReference type="PANTHER" id="PTHR47185">
    <property type="entry name" value="PX DOMAIN-CONTAINING PROTEIN YPR097W"/>
    <property type="match status" value="1"/>
</dbReference>
<dbReference type="Pfam" id="PF12828">
    <property type="entry name" value="PXB"/>
    <property type="match status" value="1"/>
</dbReference>
<dbReference type="InterPro" id="IPR047168">
    <property type="entry name" value="LEC1-like"/>
</dbReference>
<gene>
    <name evidence="4" type="ORF">RHTO0S_05e05160g</name>
</gene>
<feature type="domain" description="PX-associated" evidence="3">
    <location>
        <begin position="272"/>
        <end position="381"/>
    </location>
</feature>
<feature type="compositionally biased region" description="Basic and acidic residues" evidence="1">
    <location>
        <begin position="65"/>
        <end position="85"/>
    </location>
</feature>
<dbReference type="GO" id="GO:0035091">
    <property type="term" value="F:phosphatidylinositol binding"/>
    <property type="evidence" value="ECO:0007669"/>
    <property type="project" value="TreeGrafter"/>
</dbReference>
<dbReference type="PANTHER" id="PTHR47185:SF1">
    <property type="entry name" value="PX DOMAIN-CONTAINING PROTEIN YPR097W"/>
    <property type="match status" value="1"/>
</dbReference>
<accession>A0A061ASQ0</accession>
<evidence type="ECO:0000259" key="3">
    <source>
        <dbReference type="Pfam" id="PF12828"/>
    </source>
</evidence>
<feature type="region of interest" description="Disordered" evidence="1">
    <location>
        <begin position="486"/>
        <end position="539"/>
    </location>
</feature>
<feature type="region of interest" description="Disordered" evidence="1">
    <location>
        <begin position="1083"/>
        <end position="1126"/>
    </location>
</feature>